<dbReference type="AlphaFoldDB" id="A0AAV0GYQ8"/>
<proteinExistence type="predicted"/>
<keyword evidence="2" id="KW-1185">Reference proteome</keyword>
<comment type="caution">
    <text evidence="1">The sequence shown here is derived from an EMBL/GenBank/DDBJ whole genome shotgun (WGS) entry which is preliminary data.</text>
</comment>
<reference evidence="1" key="1">
    <citation type="submission" date="2022-08" db="EMBL/GenBank/DDBJ databases">
        <authorList>
            <person name="Gutierrez-Valencia J."/>
        </authorList>
    </citation>
    <scope>NUCLEOTIDE SEQUENCE</scope>
</reference>
<evidence type="ECO:0000313" key="1">
    <source>
        <dbReference type="EMBL" id="CAI0377831.1"/>
    </source>
</evidence>
<gene>
    <name evidence="1" type="ORF">LITE_LOCUS1625</name>
</gene>
<name>A0AAV0GYQ8_9ROSI</name>
<accession>A0AAV0GYQ8</accession>
<sequence>MLSKWHWRFATETNRWWRELINTKYPNPHSCWHTGKIDGGYANSAWANIMKERSSFWNLACIDPGSGAWTSFWHDRWIPEASLSETFPRIAAVTSNPDATVSGSRVHSGSEYNWVIPLNFSLRGGLSGSGLSCLTFLRLTPFQGCPMVLADLSGFLARIIPFPCVPCTGH</sequence>
<dbReference type="Proteomes" id="UP001154282">
    <property type="component" value="Unassembled WGS sequence"/>
</dbReference>
<protein>
    <submittedName>
        <fullName evidence="1">Uncharacterized protein</fullName>
    </submittedName>
</protein>
<evidence type="ECO:0000313" key="2">
    <source>
        <dbReference type="Proteomes" id="UP001154282"/>
    </source>
</evidence>
<dbReference type="EMBL" id="CAMGYJ010000002">
    <property type="protein sequence ID" value="CAI0377831.1"/>
    <property type="molecule type" value="Genomic_DNA"/>
</dbReference>
<organism evidence="1 2">
    <name type="scientific">Linum tenue</name>
    <dbReference type="NCBI Taxonomy" id="586396"/>
    <lineage>
        <taxon>Eukaryota</taxon>
        <taxon>Viridiplantae</taxon>
        <taxon>Streptophyta</taxon>
        <taxon>Embryophyta</taxon>
        <taxon>Tracheophyta</taxon>
        <taxon>Spermatophyta</taxon>
        <taxon>Magnoliopsida</taxon>
        <taxon>eudicotyledons</taxon>
        <taxon>Gunneridae</taxon>
        <taxon>Pentapetalae</taxon>
        <taxon>rosids</taxon>
        <taxon>fabids</taxon>
        <taxon>Malpighiales</taxon>
        <taxon>Linaceae</taxon>
        <taxon>Linum</taxon>
    </lineage>
</organism>